<dbReference type="AlphaFoldDB" id="E0U574"/>
<feature type="signal peptide" evidence="1">
    <location>
        <begin position="1"/>
        <end position="31"/>
    </location>
</feature>
<dbReference type="InterPro" id="IPR026374">
    <property type="entry name" value="Cyano_PEP"/>
</dbReference>
<feature type="chain" id="PRO_5003141148" description="PEP-CTERM protein-sorting domain-containing protein" evidence="1">
    <location>
        <begin position="32"/>
        <end position="291"/>
    </location>
</feature>
<evidence type="ECO:0000313" key="2">
    <source>
        <dbReference type="EMBL" id="ADN12353.1"/>
    </source>
</evidence>
<dbReference type="HOGENOM" id="CLU_955515_0_0_3"/>
<dbReference type="NCBIfam" id="TIGR04155">
    <property type="entry name" value="cyano_PEP"/>
    <property type="match status" value="1"/>
</dbReference>
<protein>
    <recommendedName>
        <fullName evidence="4">PEP-CTERM protein-sorting domain-containing protein</fullName>
    </recommendedName>
</protein>
<gene>
    <name evidence="2" type="ordered locus">Cyan7822_0307</name>
</gene>
<organism evidence="2 3">
    <name type="scientific">Gloeothece verrucosa (strain PCC 7822)</name>
    <name type="common">Cyanothece sp. (strain PCC 7822)</name>
    <dbReference type="NCBI Taxonomy" id="497965"/>
    <lineage>
        <taxon>Bacteria</taxon>
        <taxon>Bacillati</taxon>
        <taxon>Cyanobacteriota</taxon>
        <taxon>Cyanophyceae</taxon>
        <taxon>Oscillatoriophycideae</taxon>
        <taxon>Chroococcales</taxon>
        <taxon>Aphanothecaceae</taxon>
        <taxon>Gloeothece</taxon>
        <taxon>Gloeothece verrucosa</taxon>
    </lineage>
</organism>
<dbReference type="RefSeq" id="WP_013320463.1">
    <property type="nucleotide sequence ID" value="NC_014501.1"/>
</dbReference>
<keyword evidence="1" id="KW-0732">Signal</keyword>
<sequence>MNYLMPNKLGILSALGLSAIAFLGIPNSAKAANINKGTDYLHTFSGGTKYDFGTVEVDGKSYKIGLVDLIGNTVGPGKTDTKIKRVEDAIFDDNNDGILERTSVTIPLEITLLSLKSEKSVKIDGQLFNVFINLSKDKVSAGTMTITHNAISWYGHQTFDDSQDNDGRFTSDFTVNFDAVFKAVNSNLELTVSNSLRLINSGADWSHNVSRDDQVVRGELGNGEVNCHIPKGQFCHPGDFFPGPAGHTKADGSPYGHSTRVAATPEPLTILGSAAALGFGTFFKRKGSKLK</sequence>
<reference evidence="3" key="1">
    <citation type="journal article" date="2011" name="MBio">
        <title>Novel metabolic attributes of the genus Cyanothece, comprising a group of unicellular nitrogen-fixing Cyanobacteria.</title>
        <authorList>
            <person name="Bandyopadhyay A."/>
            <person name="Elvitigala T."/>
            <person name="Welsh E."/>
            <person name="Stockel J."/>
            <person name="Liberton M."/>
            <person name="Min H."/>
            <person name="Sherman L.A."/>
            <person name="Pakrasi H.B."/>
        </authorList>
    </citation>
    <scope>NUCLEOTIDE SEQUENCE [LARGE SCALE GENOMIC DNA]</scope>
    <source>
        <strain evidence="3">PCC 7822</strain>
    </source>
</reference>
<evidence type="ECO:0000313" key="3">
    <source>
        <dbReference type="Proteomes" id="UP000008206"/>
    </source>
</evidence>
<keyword evidence="3" id="KW-1185">Reference proteome</keyword>
<name>E0U574_GLOV7</name>
<evidence type="ECO:0008006" key="4">
    <source>
        <dbReference type="Google" id="ProtNLM"/>
    </source>
</evidence>
<accession>E0U574</accession>
<dbReference type="Proteomes" id="UP000008206">
    <property type="component" value="Chromosome"/>
</dbReference>
<proteinExistence type="predicted"/>
<dbReference type="EMBL" id="CP002198">
    <property type="protein sequence ID" value="ADN12353.1"/>
    <property type="molecule type" value="Genomic_DNA"/>
</dbReference>
<dbReference type="KEGG" id="cyj:Cyan7822_0307"/>
<evidence type="ECO:0000256" key="1">
    <source>
        <dbReference type="SAM" id="SignalP"/>
    </source>
</evidence>